<proteinExistence type="predicted"/>
<name>A0A381NX06_9ZZZZ</name>
<organism evidence="1">
    <name type="scientific">marine metagenome</name>
    <dbReference type="NCBI Taxonomy" id="408172"/>
    <lineage>
        <taxon>unclassified sequences</taxon>
        <taxon>metagenomes</taxon>
        <taxon>ecological metagenomes</taxon>
    </lineage>
</organism>
<protein>
    <submittedName>
        <fullName evidence="1">Uncharacterized protein</fullName>
    </submittedName>
</protein>
<gene>
    <name evidence="1" type="ORF">METZ01_LOCUS11954</name>
</gene>
<evidence type="ECO:0000313" key="1">
    <source>
        <dbReference type="EMBL" id="SUZ59100.1"/>
    </source>
</evidence>
<dbReference type="AlphaFoldDB" id="A0A381NX06"/>
<dbReference type="EMBL" id="UINC01000663">
    <property type="protein sequence ID" value="SUZ59100.1"/>
    <property type="molecule type" value="Genomic_DNA"/>
</dbReference>
<accession>A0A381NX06</accession>
<sequence length="30" mass="3507">MDVGWIPEVPGKDFYLSLIRNFQLQNIGKK</sequence>
<reference evidence="1" key="1">
    <citation type="submission" date="2018-05" db="EMBL/GenBank/DDBJ databases">
        <authorList>
            <person name="Lanie J.A."/>
            <person name="Ng W.-L."/>
            <person name="Kazmierczak K.M."/>
            <person name="Andrzejewski T.M."/>
            <person name="Davidsen T.M."/>
            <person name="Wayne K.J."/>
            <person name="Tettelin H."/>
            <person name="Glass J.I."/>
            <person name="Rusch D."/>
            <person name="Podicherti R."/>
            <person name="Tsui H.-C.T."/>
            <person name="Winkler M.E."/>
        </authorList>
    </citation>
    <scope>NUCLEOTIDE SEQUENCE</scope>
</reference>